<gene>
    <name evidence="4" type="ORF">DPMN_116866</name>
</gene>
<reference evidence="4" key="2">
    <citation type="submission" date="2020-11" db="EMBL/GenBank/DDBJ databases">
        <authorList>
            <person name="McCartney M.A."/>
            <person name="Auch B."/>
            <person name="Kono T."/>
            <person name="Mallez S."/>
            <person name="Becker A."/>
            <person name="Gohl D.M."/>
            <person name="Silverstein K.A.T."/>
            <person name="Koren S."/>
            <person name="Bechman K.B."/>
            <person name="Herman A."/>
            <person name="Abrahante J.E."/>
            <person name="Garbe J."/>
        </authorList>
    </citation>
    <scope>NUCLEOTIDE SEQUENCE</scope>
    <source>
        <strain evidence="4">Duluth1</strain>
        <tissue evidence="4">Whole animal</tissue>
    </source>
</reference>
<dbReference type="Proteomes" id="UP000828390">
    <property type="component" value="Unassembled WGS sequence"/>
</dbReference>
<keyword evidence="3" id="KW-0732">Signal</keyword>
<dbReference type="CDD" id="cd12087">
    <property type="entry name" value="TM_EGFR-like"/>
    <property type="match status" value="1"/>
</dbReference>
<evidence type="ECO:0008006" key="6">
    <source>
        <dbReference type="Google" id="ProtNLM"/>
    </source>
</evidence>
<evidence type="ECO:0000256" key="2">
    <source>
        <dbReference type="SAM" id="Phobius"/>
    </source>
</evidence>
<feature type="region of interest" description="Disordered" evidence="1">
    <location>
        <begin position="127"/>
        <end position="174"/>
    </location>
</feature>
<keyword evidence="5" id="KW-1185">Reference proteome</keyword>
<keyword evidence="2" id="KW-0812">Transmembrane</keyword>
<comment type="caution">
    <text evidence="4">The sequence shown here is derived from an EMBL/GenBank/DDBJ whole genome shotgun (WGS) entry which is preliminary data.</text>
</comment>
<evidence type="ECO:0000256" key="1">
    <source>
        <dbReference type="SAM" id="MobiDB-lite"/>
    </source>
</evidence>
<sequence>MWIFIAFVFSFVCETFAGETCSYYSYGVYTTGYCDGYCCSTYGDYCCQNWGWIAGAVIGGIIFVSVLGVVVFMICVKVKAKKQRTVNVATVGSSHAQPYPLNHQGYANNFYKPPQMYNLPPPPAYSQVGSNPLPPPPAYRETATPYPIPPPSGTQTTSFFTPGDAVYQPPPVYS</sequence>
<feature type="transmembrane region" description="Helical" evidence="2">
    <location>
        <begin position="50"/>
        <end position="76"/>
    </location>
</feature>
<keyword evidence="2" id="KW-0472">Membrane</keyword>
<name>A0A9D4KPB8_DREPO</name>
<reference evidence="4" key="1">
    <citation type="journal article" date="2019" name="bioRxiv">
        <title>The Genome of the Zebra Mussel, Dreissena polymorpha: A Resource for Invasive Species Research.</title>
        <authorList>
            <person name="McCartney M.A."/>
            <person name="Auch B."/>
            <person name="Kono T."/>
            <person name="Mallez S."/>
            <person name="Zhang Y."/>
            <person name="Obille A."/>
            <person name="Becker A."/>
            <person name="Abrahante J.E."/>
            <person name="Garbe J."/>
            <person name="Badalamenti J.P."/>
            <person name="Herman A."/>
            <person name="Mangelson H."/>
            <person name="Liachko I."/>
            <person name="Sullivan S."/>
            <person name="Sone E.D."/>
            <person name="Koren S."/>
            <person name="Silverstein K.A.T."/>
            <person name="Beckman K.B."/>
            <person name="Gohl D.M."/>
        </authorList>
    </citation>
    <scope>NUCLEOTIDE SEQUENCE</scope>
    <source>
        <strain evidence="4">Duluth1</strain>
        <tissue evidence="4">Whole animal</tissue>
    </source>
</reference>
<protein>
    <recommendedName>
        <fullName evidence="6">Cysteine and tyrosine-rich protein 1</fullName>
    </recommendedName>
</protein>
<evidence type="ECO:0000313" key="4">
    <source>
        <dbReference type="EMBL" id="KAH3843351.1"/>
    </source>
</evidence>
<evidence type="ECO:0000313" key="5">
    <source>
        <dbReference type="Proteomes" id="UP000828390"/>
    </source>
</evidence>
<proteinExistence type="predicted"/>
<organism evidence="4 5">
    <name type="scientific">Dreissena polymorpha</name>
    <name type="common">Zebra mussel</name>
    <name type="synonym">Mytilus polymorpha</name>
    <dbReference type="NCBI Taxonomy" id="45954"/>
    <lineage>
        <taxon>Eukaryota</taxon>
        <taxon>Metazoa</taxon>
        <taxon>Spiralia</taxon>
        <taxon>Lophotrochozoa</taxon>
        <taxon>Mollusca</taxon>
        <taxon>Bivalvia</taxon>
        <taxon>Autobranchia</taxon>
        <taxon>Heteroconchia</taxon>
        <taxon>Euheterodonta</taxon>
        <taxon>Imparidentia</taxon>
        <taxon>Neoheterodontei</taxon>
        <taxon>Myida</taxon>
        <taxon>Dreissenoidea</taxon>
        <taxon>Dreissenidae</taxon>
        <taxon>Dreissena</taxon>
    </lineage>
</organism>
<dbReference type="AlphaFoldDB" id="A0A9D4KPB8"/>
<keyword evidence="2" id="KW-1133">Transmembrane helix</keyword>
<evidence type="ECO:0000256" key="3">
    <source>
        <dbReference type="SAM" id="SignalP"/>
    </source>
</evidence>
<accession>A0A9D4KPB8</accession>
<dbReference type="EMBL" id="JAIWYP010000004">
    <property type="protein sequence ID" value="KAH3843351.1"/>
    <property type="molecule type" value="Genomic_DNA"/>
</dbReference>
<feature type="chain" id="PRO_5039029755" description="Cysteine and tyrosine-rich protein 1" evidence="3">
    <location>
        <begin position="18"/>
        <end position="174"/>
    </location>
</feature>
<feature type="signal peptide" evidence="3">
    <location>
        <begin position="1"/>
        <end position="17"/>
    </location>
</feature>